<dbReference type="KEGG" id="asd:AS9A_2252"/>
<accession>F6ER12</accession>
<evidence type="ECO:0000313" key="3">
    <source>
        <dbReference type="Proteomes" id="UP000009235"/>
    </source>
</evidence>
<gene>
    <name evidence="2" type="ordered locus">AS9A_2252</name>
</gene>
<dbReference type="EMBL" id="CP002786">
    <property type="protein sequence ID" value="AEF40699.1"/>
    <property type="molecule type" value="Genomic_DNA"/>
</dbReference>
<dbReference type="HOGENOM" id="CLU_3246296_0_0_11"/>
<feature type="compositionally biased region" description="Polar residues" evidence="1">
    <location>
        <begin position="29"/>
        <end position="42"/>
    </location>
</feature>
<name>F6ER12_HOYSD</name>
<reference evidence="2 3" key="1">
    <citation type="journal article" date="2011" name="J. Bacteriol.">
        <title>Complete genome sequence of Amycolicicoccus subflavus DQS3-9A1T, an actinomycete isolated from crude oil-polluted soil.</title>
        <authorList>
            <person name="Cai M."/>
            <person name="Chen W.M."/>
            <person name="Nie Y."/>
            <person name="Chi C.Q."/>
            <person name="Wang Y.N."/>
            <person name="Tang Y.Q."/>
            <person name="Li G.Y."/>
            <person name="Wu X.L."/>
        </authorList>
    </citation>
    <scope>NUCLEOTIDE SEQUENCE [LARGE SCALE GENOMIC DNA]</scope>
    <source>
        <strain evidence="3">DSM 45089 / DQS3-9A1</strain>
    </source>
</reference>
<sequence length="42" mass="4544">MVGLAAPPSRHHPSEYAKPLKRPDPSVISPANNAESNMQGYQ</sequence>
<protein>
    <submittedName>
        <fullName evidence="2">Uncharacterized protein</fullName>
    </submittedName>
</protein>
<feature type="region of interest" description="Disordered" evidence="1">
    <location>
        <begin position="1"/>
        <end position="42"/>
    </location>
</feature>
<organism evidence="2 3">
    <name type="scientific">Hoyosella subflava (strain DSM 45089 / JCM 17490 / NBRC 109087 / DQS3-9A1)</name>
    <name type="common">Amycolicicoccus subflavus</name>
    <dbReference type="NCBI Taxonomy" id="443218"/>
    <lineage>
        <taxon>Bacteria</taxon>
        <taxon>Bacillati</taxon>
        <taxon>Actinomycetota</taxon>
        <taxon>Actinomycetes</taxon>
        <taxon>Mycobacteriales</taxon>
        <taxon>Hoyosellaceae</taxon>
        <taxon>Hoyosella</taxon>
    </lineage>
</organism>
<dbReference type="AlphaFoldDB" id="F6ER12"/>
<evidence type="ECO:0000256" key="1">
    <source>
        <dbReference type="SAM" id="MobiDB-lite"/>
    </source>
</evidence>
<keyword evidence="3" id="KW-1185">Reference proteome</keyword>
<proteinExistence type="predicted"/>
<dbReference type="Proteomes" id="UP000009235">
    <property type="component" value="Chromosome"/>
</dbReference>
<evidence type="ECO:0000313" key="2">
    <source>
        <dbReference type="EMBL" id="AEF40699.1"/>
    </source>
</evidence>